<keyword evidence="6" id="KW-1185">Reference proteome</keyword>
<dbReference type="GO" id="GO:0043565">
    <property type="term" value="F:sequence-specific DNA binding"/>
    <property type="evidence" value="ECO:0007669"/>
    <property type="project" value="InterPro"/>
</dbReference>
<dbReference type="InterPro" id="IPR018060">
    <property type="entry name" value="HTH_AraC"/>
</dbReference>
<dbReference type="EMBL" id="JZWV01000402">
    <property type="protein sequence ID" value="KJY32626.1"/>
    <property type="molecule type" value="Genomic_DNA"/>
</dbReference>
<dbReference type="Pfam" id="PF12833">
    <property type="entry name" value="HTH_18"/>
    <property type="match status" value="1"/>
</dbReference>
<evidence type="ECO:0000313" key="6">
    <source>
        <dbReference type="Proteomes" id="UP000033551"/>
    </source>
</evidence>
<name>A0A0F4JI36_9ACTN</name>
<dbReference type="SMART" id="SM00342">
    <property type="entry name" value="HTH_ARAC"/>
    <property type="match status" value="1"/>
</dbReference>
<evidence type="ECO:0000259" key="4">
    <source>
        <dbReference type="PROSITE" id="PS01124"/>
    </source>
</evidence>
<dbReference type="PANTHER" id="PTHR43280:SF31">
    <property type="entry name" value="TRANSCRIPTIONAL REGULATORY PROTEIN"/>
    <property type="match status" value="1"/>
</dbReference>
<dbReference type="GO" id="GO:0003700">
    <property type="term" value="F:DNA-binding transcription factor activity"/>
    <property type="evidence" value="ECO:0007669"/>
    <property type="project" value="InterPro"/>
</dbReference>
<dbReference type="Gene3D" id="1.10.10.60">
    <property type="entry name" value="Homeodomain-like"/>
    <property type="match status" value="1"/>
</dbReference>
<evidence type="ECO:0000256" key="1">
    <source>
        <dbReference type="ARBA" id="ARBA00023015"/>
    </source>
</evidence>
<dbReference type="AlphaFoldDB" id="A0A0F4JI36"/>
<evidence type="ECO:0000256" key="3">
    <source>
        <dbReference type="ARBA" id="ARBA00023163"/>
    </source>
</evidence>
<accession>A0A0F4JI36</accession>
<sequence length="149" mass="16516">SAALGLATACLAERLDVYDDLPAEAREEALLRQIDTYIEHNLGDPELTPGAVAARHHISLRRLHLLFQGRPAGVAATIRGRRLAAARADLLRPDLTRRPVHSIAARWGFSSAAVFSRAFRQAYGTSPTELRRRRVARKVNDPCAQRTCR</sequence>
<organism evidence="5 6">
    <name type="scientific">Streptomyces katrae</name>
    <dbReference type="NCBI Taxonomy" id="68223"/>
    <lineage>
        <taxon>Bacteria</taxon>
        <taxon>Bacillati</taxon>
        <taxon>Actinomycetota</taxon>
        <taxon>Actinomycetes</taxon>
        <taxon>Kitasatosporales</taxon>
        <taxon>Streptomycetaceae</taxon>
        <taxon>Streptomyces</taxon>
    </lineage>
</organism>
<dbReference type="Proteomes" id="UP000033551">
    <property type="component" value="Unassembled WGS sequence"/>
</dbReference>
<dbReference type="PROSITE" id="PS00041">
    <property type="entry name" value="HTH_ARAC_FAMILY_1"/>
    <property type="match status" value="1"/>
</dbReference>
<proteinExistence type="predicted"/>
<gene>
    <name evidence="5" type="ORF">VR44_15590</name>
</gene>
<dbReference type="InterPro" id="IPR020449">
    <property type="entry name" value="Tscrpt_reg_AraC-type_HTH"/>
</dbReference>
<dbReference type="OrthoDB" id="9799345at2"/>
<comment type="caution">
    <text evidence="5">The sequence shown here is derived from an EMBL/GenBank/DDBJ whole genome shotgun (WGS) entry which is preliminary data.</text>
</comment>
<dbReference type="PROSITE" id="PS01124">
    <property type="entry name" value="HTH_ARAC_FAMILY_2"/>
    <property type="match status" value="1"/>
</dbReference>
<keyword evidence="1" id="KW-0805">Transcription regulation</keyword>
<dbReference type="PRINTS" id="PR00032">
    <property type="entry name" value="HTHARAC"/>
</dbReference>
<dbReference type="SUPFAM" id="SSF46689">
    <property type="entry name" value="Homeodomain-like"/>
    <property type="match status" value="1"/>
</dbReference>
<protein>
    <submittedName>
        <fullName evidence="5">AraC family transcriptional regulator</fullName>
    </submittedName>
</protein>
<dbReference type="InterPro" id="IPR018062">
    <property type="entry name" value="HTH_AraC-typ_CS"/>
</dbReference>
<reference evidence="5 6" key="1">
    <citation type="submission" date="2015-02" db="EMBL/GenBank/DDBJ databases">
        <authorList>
            <person name="Ju K.-S."/>
            <person name="Doroghazi J.R."/>
            <person name="Metcalf W."/>
        </authorList>
    </citation>
    <scope>NUCLEOTIDE SEQUENCE [LARGE SCALE GENOMIC DNA]</scope>
    <source>
        <strain evidence="5 6">NRRL ISP-5550</strain>
    </source>
</reference>
<keyword evidence="3" id="KW-0804">Transcription</keyword>
<evidence type="ECO:0000313" key="5">
    <source>
        <dbReference type="EMBL" id="KJY32626.1"/>
    </source>
</evidence>
<keyword evidence="2" id="KW-0238">DNA-binding</keyword>
<dbReference type="RefSeq" id="WP_045948089.1">
    <property type="nucleotide sequence ID" value="NZ_JZWV01000402.1"/>
</dbReference>
<dbReference type="InterPro" id="IPR009057">
    <property type="entry name" value="Homeodomain-like_sf"/>
</dbReference>
<feature type="domain" description="HTH araC/xylS-type" evidence="4">
    <location>
        <begin position="32"/>
        <end position="133"/>
    </location>
</feature>
<dbReference type="PATRIC" id="fig|68223.7.peg.7518"/>
<evidence type="ECO:0000256" key="2">
    <source>
        <dbReference type="ARBA" id="ARBA00023125"/>
    </source>
</evidence>
<feature type="non-terminal residue" evidence="5">
    <location>
        <position position="1"/>
    </location>
</feature>
<dbReference type="PANTHER" id="PTHR43280">
    <property type="entry name" value="ARAC-FAMILY TRANSCRIPTIONAL REGULATOR"/>
    <property type="match status" value="1"/>
</dbReference>